<keyword evidence="3" id="KW-1185">Reference proteome</keyword>
<feature type="transmembrane region" description="Helical" evidence="1">
    <location>
        <begin position="210"/>
        <end position="227"/>
    </location>
</feature>
<gene>
    <name evidence="2" type="ORF">FHS65_000579</name>
</gene>
<dbReference type="PANTHER" id="PTHR33802">
    <property type="entry name" value="SI:CH211-161H7.5-RELATED"/>
    <property type="match status" value="1"/>
</dbReference>
<dbReference type="EMBL" id="JACIJB010000001">
    <property type="protein sequence ID" value="MBB5659861.1"/>
    <property type="molecule type" value="Genomic_DNA"/>
</dbReference>
<evidence type="ECO:0000313" key="3">
    <source>
        <dbReference type="Proteomes" id="UP000548978"/>
    </source>
</evidence>
<accession>A0A7W9A1V0</accession>
<feature type="transmembrane region" description="Helical" evidence="1">
    <location>
        <begin position="233"/>
        <end position="254"/>
    </location>
</feature>
<feature type="transmembrane region" description="Helical" evidence="1">
    <location>
        <begin position="146"/>
        <end position="165"/>
    </location>
</feature>
<name>A0A7W9A1V0_9CAUL</name>
<protein>
    <recommendedName>
        <fullName evidence="4">Tryptophan-rich sensory protein</fullName>
    </recommendedName>
</protein>
<feature type="transmembrane region" description="Helical" evidence="1">
    <location>
        <begin position="15"/>
        <end position="36"/>
    </location>
</feature>
<feature type="transmembrane region" description="Helical" evidence="1">
    <location>
        <begin position="56"/>
        <end position="77"/>
    </location>
</feature>
<comment type="caution">
    <text evidence="2">The sequence shown here is derived from an EMBL/GenBank/DDBJ whole genome shotgun (WGS) entry which is preliminary data.</text>
</comment>
<proteinExistence type="predicted"/>
<dbReference type="OrthoDB" id="5189031at2"/>
<feature type="transmembrane region" description="Helical" evidence="1">
    <location>
        <begin position="115"/>
        <end position="134"/>
    </location>
</feature>
<evidence type="ECO:0000313" key="2">
    <source>
        <dbReference type="EMBL" id="MBB5659861.1"/>
    </source>
</evidence>
<organism evidence="2 3">
    <name type="scientific">Brevundimonas halotolerans</name>
    <dbReference type="NCBI Taxonomy" id="69670"/>
    <lineage>
        <taxon>Bacteria</taxon>
        <taxon>Pseudomonadati</taxon>
        <taxon>Pseudomonadota</taxon>
        <taxon>Alphaproteobacteria</taxon>
        <taxon>Caulobacterales</taxon>
        <taxon>Caulobacteraceae</taxon>
        <taxon>Brevundimonas</taxon>
    </lineage>
</organism>
<keyword evidence="1" id="KW-1133">Transmembrane helix</keyword>
<keyword evidence="1" id="KW-0472">Membrane</keyword>
<sequence length="269" mass="28738">MQTPDALSTALIRRLILLSAVIFAIAIGYSQTAIGWGQSPAEFSADSDETLKIASYAFAIWGLIYLGLFAHAVFQLLPQGRNRPLTEALGWPAVGALLGIGWWVVAAALDAETTTIILIFASLLVILIPLLLKARQIRAMGRKDPELWLTAWPLMMLAGWLTVAAPVNLLTVVTGNQALPDVLPPTLWAIIAVVVVSVTALAVTARLRQIAYALPIAWGLLAVFVAEQPRNDLLAYVALTAAVAVLVAAVILSFRLQPARNTPPADPQG</sequence>
<keyword evidence="1" id="KW-0812">Transmembrane</keyword>
<feature type="transmembrane region" description="Helical" evidence="1">
    <location>
        <begin position="89"/>
        <end position="109"/>
    </location>
</feature>
<dbReference type="RefSeq" id="WP_123287240.1">
    <property type="nucleotide sequence ID" value="NZ_JACIJB010000001.1"/>
</dbReference>
<evidence type="ECO:0000256" key="1">
    <source>
        <dbReference type="SAM" id="Phobius"/>
    </source>
</evidence>
<dbReference type="Proteomes" id="UP000548978">
    <property type="component" value="Unassembled WGS sequence"/>
</dbReference>
<reference evidence="2 3" key="1">
    <citation type="submission" date="2020-08" db="EMBL/GenBank/DDBJ databases">
        <title>Genomic Encyclopedia of Type Strains, Phase IV (KMG-IV): sequencing the most valuable type-strain genomes for metagenomic binning, comparative biology and taxonomic classification.</title>
        <authorList>
            <person name="Goeker M."/>
        </authorList>
    </citation>
    <scope>NUCLEOTIDE SEQUENCE [LARGE SCALE GENOMIC DNA]</scope>
    <source>
        <strain evidence="2 3">DSM 24448</strain>
    </source>
</reference>
<dbReference type="PANTHER" id="PTHR33802:SF1">
    <property type="entry name" value="XK-RELATED PROTEIN"/>
    <property type="match status" value="1"/>
</dbReference>
<feature type="transmembrane region" description="Helical" evidence="1">
    <location>
        <begin position="185"/>
        <end position="203"/>
    </location>
</feature>
<evidence type="ECO:0008006" key="4">
    <source>
        <dbReference type="Google" id="ProtNLM"/>
    </source>
</evidence>
<dbReference type="AlphaFoldDB" id="A0A7W9A1V0"/>